<dbReference type="GO" id="GO:0004309">
    <property type="term" value="F:exopolyphosphatase activity"/>
    <property type="evidence" value="ECO:0007669"/>
    <property type="project" value="UniProtKB-EC"/>
</dbReference>
<dbReference type="InterPro" id="IPR003695">
    <property type="entry name" value="Ppx_GppA_N"/>
</dbReference>
<dbReference type="PANTHER" id="PTHR30005">
    <property type="entry name" value="EXOPOLYPHOSPHATASE"/>
    <property type="match status" value="1"/>
</dbReference>
<dbReference type="Gene3D" id="3.30.420.40">
    <property type="match status" value="1"/>
</dbReference>
<dbReference type="PANTHER" id="PTHR30005:SF0">
    <property type="entry name" value="RETROGRADE REGULATION PROTEIN 2"/>
    <property type="match status" value="1"/>
</dbReference>
<reference evidence="4" key="1">
    <citation type="submission" date="2020-02" db="EMBL/GenBank/DDBJ databases">
        <authorList>
            <person name="Meier V. D."/>
        </authorList>
    </citation>
    <scope>NUCLEOTIDE SEQUENCE</scope>
    <source>
        <strain evidence="4">AVDCRST_MAG86</strain>
    </source>
</reference>
<dbReference type="Pfam" id="PF02541">
    <property type="entry name" value="Ppx-GppA"/>
    <property type="match status" value="1"/>
</dbReference>
<dbReference type="CDD" id="cd00077">
    <property type="entry name" value="HDc"/>
    <property type="match status" value="1"/>
</dbReference>
<dbReference type="Gene3D" id="3.30.420.150">
    <property type="entry name" value="Exopolyphosphatase. Domain 2"/>
    <property type="match status" value="1"/>
</dbReference>
<gene>
    <name evidence="4" type="ORF">AVDCRST_MAG86-2018</name>
</gene>
<name>A0A6J4VCR3_9DEIN</name>
<dbReference type="InterPro" id="IPR003607">
    <property type="entry name" value="HD/PDEase_dom"/>
</dbReference>
<dbReference type="EMBL" id="CADCWP010000153">
    <property type="protein sequence ID" value="CAA9573498.1"/>
    <property type="molecule type" value="Genomic_DNA"/>
</dbReference>
<dbReference type="InterPro" id="IPR030673">
    <property type="entry name" value="PyroPPase_GppA_Ppx"/>
</dbReference>
<dbReference type="SUPFAM" id="SSF53067">
    <property type="entry name" value="Actin-like ATPase domain"/>
    <property type="match status" value="2"/>
</dbReference>
<dbReference type="Gene3D" id="1.10.3210.10">
    <property type="entry name" value="Hypothetical protein af1432"/>
    <property type="match status" value="1"/>
</dbReference>
<dbReference type="AlphaFoldDB" id="A0A6J4VCR3"/>
<dbReference type="InterPro" id="IPR050273">
    <property type="entry name" value="GppA/Ppx_hydrolase"/>
</dbReference>
<feature type="domain" description="Ppx/GppA phosphatase C-terminal" evidence="3">
    <location>
        <begin position="314"/>
        <end position="460"/>
    </location>
</feature>
<protein>
    <submittedName>
        <fullName evidence="4">Exopolyphosphatase</fullName>
        <ecNumber evidence="4">3.6.1.11</ecNumber>
    </submittedName>
</protein>
<dbReference type="CDD" id="cd24052">
    <property type="entry name" value="ASKHA_NBD_HpPPX-GppA-like"/>
    <property type="match status" value="1"/>
</dbReference>
<keyword evidence="1 4" id="KW-0378">Hydrolase</keyword>
<dbReference type="EC" id="3.6.1.11" evidence="4"/>
<organism evidence="4">
    <name type="scientific">uncultured Truepera sp</name>
    <dbReference type="NCBI Taxonomy" id="543023"/>
    <lineage>
        <taxon>Bacteria</taxon>
        <taxon>Thermotogati</taxon>
        <taxon>Deinococcota</taxon>
        <taxon>Deinococci</taxon>
        <taxon>Trueperales</taxon>
        <taxon>Trueperaceae</taxon>
        <taxon>Truepera</taxon>
        <taxon>environmental samples</taxon>
    </lineage>
</organism>
<dbReference type="InterPro" id="IPR048950">
    <property type="entry name" value="Ppx_GppA_C"/>
</dbReference>
<dbReference type="InterPro" id="IPR043129">
    <property type="entry name" value="ATPase_NBD"/>
</dbReference>
<evidence type="ECO:0000313" key="4">
    <source>
        <dbReference type="EMBL" id="CAA9573498.1"/>
    </source>
</evidence>
<dbReference type="SUPFAM" id="SSF109604">
    <property type="entry name" value="HD-domain/PDEase-like"/>
    <property type="match status" value="1"/>
</dbReference>
<evidence type="ECO:0000256" key="1">
    <source>
        <dbReference type="ARBA" id="ARBA00022801"/>
    </source>
</evidence>
<proteinExistence type="predicted"/>
<dbReference type="PIRSF" id="PIRSF001267">
    <property type="entry name" value="Pyrophosphatase_GppA_Ppx"/>
    <property type="match status" value="1"/>
</dbReference>
<sequence>MLRRLAVIDLGSNTARLVLLGYEPGRRYGLLDELRQVVRLSEGMTEAGGGLIRADAFERGLQAMTTFRAYCDAAKVDHLRATATSAVRDAANGAAFLGAVKERTRLKLRILSGEEEATYGALAVVNSSVLEDGFVLDIGGGSAQLSRVEGRRVVSGKSWPLGAVRMTERFFSDPPKKKEVRALVKHVAKSLEGAPAGFGTALPLYGLGGTIRNLAKMQLVREGYPLDIVHGYSFVEADLAEITEGLLERPAAARRALPGLNADRADIIAAGAVVALEVLRRSGAGNLTISGQGLREGLLYPHLIPEEPHLIGDVRAFSVENHERHYYDHPAHNAHVAKLALALFDQLSALHGYGDAERELLGAAARLHDIGMAVNYFDHHKHGFYLLMSGALPGFTHREQALIALLVRYHRKGTPTDEGLGAVLEEGDMARVQKLGALLRLAEYLERSKAQRVTGLRCHVGGAYVQLQLLGQDTEVERREAEGRKGLFETAYGVTLELMSVGSG</sequence>
<feature type="domain" description="Ppx/GppA phosphatase N-terminal" evidence="2">
    <location>
        <begin position="31"/>
        <end position="302"/>
    </location>
</feature>
<accession>A0A6J4VCR3</accession>
<evidence type="ECO:0000259" key="2">
    <source>
        <dbReference type="Pfam" id="PF02541"/>
    </source>
</evidence>
<dbReference type="Pfam" id="PF21447">
    <property type="entry name" value="Ppx-GppA_III"/>
    <property type="match status" value="1"/>
</dbReference>
<evidence type="ECO:0000259" key="3">
    <source>
        <dbReference type="Pfam" id="PF21447"/>
    </source>
</evidence>